<proteinExistence type="predicted"/>
<gene>
    <name evidence="1" type="ordered locus">LEPBI_II0230</name>
</gene>
<dbReference type="EMBL" id="CP000787">
    <property type="protein sequence ID" value="ABZ99763.1"/>
    <property type="molecule type" value="Genomic_DNA"/>
</dbReference>
<accession>B0SU79</accession>
<dbReference type="AlphaFoldDB" id="B0SU79"/>
<keyword evidence="2" id="KW-1185">Reference proteome</keyword>
<evidence type="ECO:0000313" key="2">
    <source>
        <dbReference type="Proteomes" id="UP000001847"/>
    </source>
</evidence>
<dbReference type="HOGENOM" id="CLU_2155196_0_0_12"/>
<organism evidence="1 2">
    <name type="scientific">Leptospira biflexa serovar Patoc (strain Patoc 1 / ATCC 23582 / Paris)</name>
    <dbReference type="NCBI Taxonomy" id="456481"/>
    <lineage>
        <taxon>Bacteria</taxon>
        <taxon>Pseudomonadati</taxon>
        <taxon>Spirochaetota</taxon>
        <taxon>Spirochaetia</taxon>
        <taxon>Leptospirales</taxon>
        <taxon>Leptospiraceae</taxon>
        <taxon>Leptospira</taxon>
    </lineage>
</organism>
<name>B0SU79_LEPBP</name>
<dbReference type="KEGG" id="lbi:LEPBI_II0230"/>
<protein>
    <submittedName>
        <fullName evidence="1">Uncharacterized protein</fullName>
    </submittedName>
</protein>
<reference evidence="1 2" key="1">
    <citation type="journal article" date="2008" name="PLoS ONE">
        <title>Genome sequence of the saprophyte Leptospira biflexa provides insights into the evolution of Leptospira and the pathogenesis of leptospirosis.</title>
        <authorList>
            <person name="Picardeau M."/>
            <person name="Bulach D.M."/>
            <person name="Bouchier C."/>
            <person name="Zuerner R.L."/>
            <person name="Zidane N."/>
            <person name="Wilson P.J."/>
            <person name="Creno S."/>
            <person name="Kuczek E.S."/>
            <person name="Bommezzadri S."/>
            <person name="Davis J.C."/>
            <person name="McGrath A."/>
            <person name="Johnson M.J."/>
            <person name="Boursaux-Eude C."/>
            <person name="Seemann T."/>
            <person name="Rouy Z."/>
            <person name="Coppel R.L."/>
            <person name="Rood J.I."/>
            <person name="Lajus A."/>
            <person name="Davies J.K."/>
            <person name="Medigue C."/>
            <person name="Adler B."/>
        </authorList>
    </citation>
    <scope>NUCLEOTIDE SEQUENCE [LARGE SCALE GENOMIC DNA]</scope>
    <source>
        <strain evidence="2">Patoc 1 / ATCC 23582 / Paris</strain>
    </source>
</reference>
<evidence type="ECO:0000313" key="1">
    <source>
        <dbReference type="EMBL" id="ABZ99763.1"/>
    </source>
</evidence>
<dbReference type="Proteomes" id="UP000001847">
    <property type="component" value="Chromosome II"/>
</dbReference>
<dbReference type="STRING" id="456481.LEPBI_II0230"/>
<sequence length="115" mass="13406">MTWGLGEFFKSKMNSNSFLKKSILYDWIPDFAFHFYDLSELVVLAKELEEECIVIADHLNAFLAIYKKGTRAKPKGLCTTFQYASLNSSELELCQKLDLNLQFSMMMYICEIYET</sequence>